<dbReference type="EMBL" id="CM045761">
    <property type="protein sequence ID" value="KAI8014673.1"/>
    <property type="molecule type" value="Genomic_DNA"/>
</dbReference>
<organism evidence="1 2">
    <name type="scientific">Camellia lanceoleosa</name>
    <dbReference type="NCBI Taxonomy" id="1840588"/>
    <lineage>
        <taxon>Eukaryota</taxon>
        <taxon>Viridiplantae</taxon>
        <taxon>Streptophyta</taxon>
        <taxon>Embryophyta</taxon>
        <taxon>Tracheophyta</taxon>
        <taxon>Spermatophyta</taxon>
        <taxon>Magnoliopsida</taxon>
        <taxon>eudicotyledons</taxon>
        <taxon>Gunneridae</taxon>
        <taxon>Pentapetalae</taxon>
        <taxon>asterids</taxon>
        <taxon>Ericales</taxon>
        <taxon>Theaceae</taxon>
        <taxon>Camellia</taxon>
    </lineage>
</organism>
<dbReference type="Proteomes" id="UP001060215">
    <property type="component" value="Chromosome 4"/>
</dbReference>
<evidence type="ECO:0000313" key="1">
    <source>
        <dbReference type="EMBL" id="KAI8014673.1"/>
    </source>
</evidence>
<reference evidence="1 2" key="1">
    <citation type="journal article" date="2022" name="Plant J.">
        <title>Chromosome-level genome of Camellia lanceoleosa provides a valuable resource for understanding genome evolution and self-incompatibility.</title>
        <authorList>
            <person name="Gong W."/>
            <person name="Xiao S."/>
            <person name="Wang L."/>
            <person name="Liao Z."/>
            <person name="Chang Y."/>
            <person name="Mo W."/>
            <person name="Hu G."/>
            <person name="Li W."/>
            <person name="Zhao G."/>
            <person name="Zhu H."/>
            <person name="Hu X."/>
            <person name="Ji K."/>
            <person name="Xiang X."/>
            <person name="Song Q."/>
            <person name="Yuan D."/>
            <person name="Jin S."/>
            <person name="Zhang L."/>
        </authorList>
    </citation>
    <scope>NUCLEOTIDE SEQUENCE [LARGE SCALE GENOMIC DNA]</scope>
    <source>
        <strain evidence="1">SQ_2022a</strain>
    </source>
</reference>
<comment type="caution">
    <text evidence="1">The sequence shown here is derived from an EMBL/GenBank/DDBJ whole genome shotgun (WGS) entry which is preliminary data.</text>
</comment>
<accession>A0ACC0HMQ4</accession>
<proteinExistence type="predicted"/>
<keyword evidence="2" id="KW-1185">Reference proteome</keyword>
<gene>
    <name evidence="1" type="ORF">LOK49_LG05G00678</name>
</gene>
<protein>
    <submittedName>
        <fullName evidence="1">Uncharacterized protein</fullName>
    </submittedName>
</protein>
<sequence>MNRQQKEMNKSYRERDIEREKKDEQESLTAGWSHEEAYGQCIEVKWREERKCTNFQNRKELQFDIFEAYLPVFSLL</sequence>
<name>A0ACC0HMQ4_9ERIC</name>
<evidence type="ECO:0000313" key="2">
    <source>
        <dbReference type="Proteomes" id="UP001060215"/>
    </source>
</evidence>